<accession>A0A919E991</accession>
<name>A0A919E991_9ACTN</name>
<protein>
    <submittedName>
        <fullName evidence="1">Uncharacterized protein</fullName>
    </submittedName>
</protein>
<gene>
    <name evidence="1" type="ORF">GCM10010218_04260</name>
</gene>
<reference evidence="1" key="2">
    <citation type="submission" date="2020-09" db="EMBL/GenBank/DDBJ databases">
        <authorList>
            <person name="Sun Q."/>
            <person name="Ohkuma M."/>
        </authorList>
    </citation>
    <scope>NUCLEOTIDE SEQUENCE</scope>
    <source>
        <strain evidence="1">JCM 4059</strain>
    </source>
</reference>
<dbReference type="EMBL" id="BNBD01000001">
    <property type="protein sequence ID" value="GHF26536.1"/>
    <property type="molecule type" value="Genomic_DNA"/>
</dbReference>
<dbReference type="AlphaFoldDB" id="A0A919E991"/>
<comment type="caution">
    <text evidence="1">The sequence shown here is derived from an EMBL/GenBank/DDBJ whole genome shotgun (WGS) entry which is preliminary data.</text>
</comment>
<organism evidence="1 2">
    <name type="scientific">Streptomyces mashuensis</name>
    <dbReference type="NCBI Taxonomy" id="33904"/>
    <lineage>
        <taxon>Bacteria</taxon>
        <taxon>Bacillati</taxon>
        <taxon>Actinomycetota</taxon>
        <taxon>Actinomycetes</taxon>
        <taxon>Kitasatosporales</taxon>
        <taxon>Streptomycetaceae</taxon>
        <taxon>Streptomyces</taxon>
    </lineage>
</organism>
<dbReference type="Proteomes" id="UP000638313">
    <property type="component" value="Unassembled WGS sequence"/>
</dbReference>
<reference evidence="1" key="1">
    <citation type="journal article" date="2014" name="Int. J. Syst. Evol. Microbiol.">
        <title>Complete genome sequence of Corynebacterium casei LMG S-19264T (=DSM 44701T), isolated from a smear-ripened cheese.</title>
        <authorList>
            <consortium name="US DOE Joint Genome Institute (JGI-PGF)"/>
            <person name="Walter F."/>
            <person name="Albersmeier A."/>
            <person name="Kalinowski J."/>
            <person name="Ruckert C."/>
        </authorList>
    </citation>
    <scope>NUCLEOTIDE SEQUENCE</scope>
    <source>
        <strain evidence="1">JCM 4059</strain>
    </source>
</reference>
<keyword evidence="2" id="KW-1185">Reference proteome</keyword>
<proteinExistence type="predicted"/>
<evidence type="ECO:0000313" key="2">
    <source>
        <dbReference type="Proteomes" id="UP000638313"/>
    </source>
</evidence>
<evidence type="ECO:0000313" key="1">
    <source>
        <dbReference type="EMBL" id="GHF26536.1"/>
    </source>
</evidence>
<dbReference type="RefSeq" id="WP_190127610.1">
    <property type="nucleotide sequence ID" value="NZ_BNBD01000001.1"/>
</dbReference>
<sequence>MREGFGPGLYWNKLSKKDCERLARDPDAHLWLRVYFAAQWRLNQIGHAEFQSGELAEVLAKKGGKPLGEGSVSNAIARAKEKGLIKDESNARCLVLSHHHARTEKGSLSCSQHNARIWRPRATASSRET</sequence>